<dbReference type="eggNOG" id="ENOG5032BD9">
    <property type="taxonomic scope" value="Bacteria"/>
</dbReference>
<evidence type="ECO:0000313" key="3">
    <source>
        <dbReference type="EMBL" id="AFM15534.1"/>
    </source>
</evidence>
<name>I4BE27_MYCCN</name>
<reference evidence="3 4" key="1">
    <citation type="submission" date="2012-06" db="EMBL/GenBank/DDBJ databases">
        <title>Complete sequence of chromosome of Mycobacterium chubuense NBB4.</title>
        <authorList>
            <consortium name="US DOE Joint Genome Institute"/>
            <person name="Lucas S."/>
            <person name="Han J."/>
            <person name="Lapidus A."/>
            <person name="Cheng J.-F."/>
            <person name="Goodwin L."/>
            <person name="Pitluck S."/>
            <person name="Peters L."/>
            <person name="Mikhailova N."/>
            <person name="Teshima H."/>
            <person name="Detter J.C."/>
            <person name="Han C."/>
            <person name="Tapia R."/>
            <person name="Land M."/>
            <person name="Hauser L."/>
            <person name="Kyrpides N."/>
            <person name="Ivanova N."/>
            <person name="Pagani I."/>
            <person name="Mattes T."/>
            <person name="Holmes A."/>
            <person name="Rutledge P."/>
            <person name="Paulsen I."/>
            <person name="Coleman N."/>
            <person name="Woyke T."/>
        </authorList>
    </citation>
    <scope>NUCLEOTIDE SEQUENCE [LARGE SCALE GENOMIC DNA]</scope>
    <source>
        <strain evidence="3 4">NBB4</strain>
    </source>
</reference>
<feature type="region of interest" description="Disordered" evidence="1">
    <location>
        <begin position="279"/>
        <end position="298"/>
    </location>
</feature>
<dbReference type="RefSeq" id="WP_014814025.1">
    <property type="nucleotide sequence ID" value="NC_018027.1"/>
</dbReference>
<dbReference type="OrthoDB" id="4636645at2"/>
<dbReference type="Proteomes" id="UP000006057">
    <property type="component" value="Chromosome"/>
</dbReference>
<keyword evidence="2" id="KW-0472">Membrane</keyword>
<keyword evidence="4" id="KW-1185">Reference proteome</keyword>
<keyword evidence="2" id="KW-1133">Transmembrane helix</keyword>
<keyword evidence="2" id="KW-0812">Transmembrane</keyword>
<evidence type="ECO:0000313" key="4">
    <source>
        <dbReference type="Proteomes" id="UP000006057"/>
    </source>
</evidence>
<dbReference type="AlphaFoldDB" id="I4BE27"/>
<dbReference type="EMBL" id="CP003053">
    <property type="protein sequence ID" value="AFM15534.1"/>
    <property type="molecule type" value="Genomic_DNA"/>
</dbReference>
<proteinExistence type="predicted"/>
<feature type="transmembrane region" description="Helical" evidence="2">
    <location>
        <begin position="215"/>
        <end position="241"/>
    </location>
</feature>
<feature type="region of interest" description="Disordered" evidence="1">
    <location>
        <begin position="1"/>
        <end position="32"/>
    </location>
</feature>
<evidence type="ECO:0000256" key="1">
    <source>
        <dbReference type="SAM" id="MobiDB-lite"/>
    </source>
</evidence>
<evidence type="ECO:0000256" key="2">
    <source>
        <dbReference type="SAM" id="Phobius"/>
    </source>
</evidence>
<accession>I4BE27</accession>
<dbReference type="PATRIC" id="fig|710421.3.peg.715"/>
<sequence length="298" mass="31414">MTDDSTAGTTTAAVSTITASVPPPAADRASVASDSSAVESVPATLVQPALPAFGPSVVAPVLVTDIPWTVPLVSVTAAAAPPGILQWFVLFTWFQLQWLMQWQQQLNGSEATPVLSRFDVRDTRMMNAIFENSLTPAFLSTQLPWLSTTLGAPQTMPLIDLPSGHALLHKISMTLAAQTASLPPIAKAVTNQLHSHLRFQLDSPCVSTFIRSVSVWALFTAAALGLFGMISLTGLGVTVGFRQAKAGFALQASGLARFTGPGPLGVVREAAFVDIRSRRSSTGPPRLRVAGTDLRDSA</sequence>
<gene>
    <name evidence="3" type="ordered locus">Mycch_0717</name>
</gene>
<dbReference type="KEGG" id="mcb:Mycch_0717"/>
<organism evidence="3 4">
    <name type="scientific">Mycolicibacterium chubuense (strain NBB4)</name>
    <name type="common">Mycobacterium chubuense</name>
    <dbReference type="NCBI Taxonomy" id="710421"/>
    <lineage>
        <taxon>Bacteria</taxon>
        <taxon>Bacillati</taxon>
        <taxon>Actinomycetota</taxon>
        <taxon>Actinomycetes</taxon>
        <taxon>Mycobacteriales</taxon>
        <taxon>Mycobacteriaceae</taxon>
        <taxon>Mycolicibacterium</taxon>
    </lineage>
</organism>
<dbReference type="HOGENOM" id="CLU_933246_0_0_11"/>
<protein>
    <submittedName>
        <fullName evidence="3">Uncharacterized protein</fullName>
    </submittedName>
</protein>